<dbReference type="Ensembl" id="ENSOABT00000063701.1">
    <property type="protein sequence ID" value="ENSOABP00000066617.1"/>
    <property type="gene ID" value="ENSOABG00000036676.1"/>
</dbReference>
<keyword evidence="1" id="KW-1133">Transmembrane helix</keyword>
<dbReference type="AlphaFoldDB" id="A0AAZ1XG74"/>
<dbReference type="InterPro" id="IPR000477">
    <property type="entry name" value="RT_dom"/>
</dbReference>
<keyword evidence="4" id="KW-1185">Reference proteome</keyword>
<reference evidence="3" key="3">
    <citation type="submission" date="2025-09" db="UniProtKB">
        <authorList>
            <consortium name="Ensembl"/>
        </authorList>
    </citation>
    <scope>IDENTIFICATION</scope>
</reference>
<evidence type="ECO:0000259" key="2">
    <source>
        <dbReference type="Pfam" id="PF00078"/>
    </source>
</evidence>
<keyword evidence="1" id="KW-0472">Membrane</keyword>
<dbReference type="Pfam" id="PF00078">
    <property type="entry name" value="RVT_1"/>
    <property type="match status" value="1"/>
</dbReference>
<feature type="domain" description="Reverse transcriptase" evidence="2">
    <location>
        <begin position="16"/>
        <end position="125"/>
    </location>
</feature>
<protein>
    <recommendedName>
        <fullName evidence="2">Reverse transcriptase domain-containing protein</fullName>
    </recommendedName>
</protein>
<feature type="transmembrane region" description="Helical" evidence="1">
    <location>
        <begin position="38"/>
        <end position="59"/>
    </location>
</feature>
<keyword evidence="1" id="KW-0812">Transmembrane</keyword>
<name>A0AAZ1XG74_OREAU</name>
<evidence type="ECO:0000313" key="3">
    <source>
        <dbReference type="Ensembl" id="ENSOABP00000066617.1"/>
    </source>
</evidence>
<reference evidence="3" key="2">
    <citation type="submission" date="2025-08" db="UniProtKB">
        <authorList>
            <consortium name="Ensembl"/>
        </authorList>
    </citation>
    <scope>IDENTIFICATION</scope>
</reference>
<dbReference type="Proteomes" id="UP000472276">
    <property type="component" value="Unassembled WGS sequence"/>
</dbReference>
<evidence type="ECO:0000313" key="4">
    <source>
        <dbReference type="Proteomes" id="UP000472276"/>
    </source>
</evidence>
<proteinExistence type="predicted"/>
<accession>A0AAZ1XG74</accession>
<dbReference type="PANTHER" id="PTHR33332">
    <property type="entry name" value="REVERSE TRANSCRIPTASE DOMAIN-CONTAINING PROTEIN"/>
    <property type="match status" value="1"/>
</dbReference>
<organism evidence="3 4">
    <name type="scientific">Oreochromis aureus</name>
    <name type="common">Israeli tilapia</name>
    <name type="synonym">Chromis aureus</name>
    <dbReference type="NCBI Taxonomy" id="47969"/>
    <lineage>
        <taxon>Eukaryota</taxon>
        <taxon>Metazoa</taxon>
        <taxon>Chordata</taxon>
        <taxon>Craniata</taxon>
        <taxon>Vertebrata</taxon>
        <taxon>Euteleostomi</taxon>
        <taxon>Actinopterygii</taxon>
        <taxon>Neopterygii</taxon>
        <taxon>Teleostei</taxon>
        <taxon>Neoteleostei</taxon>
        <taxon>Acanthomorphata</taxon>
        <taxon>Ovalentaria</taxon>
        <taxon>Cichlomorphae</taxon>
        <taxon>Cichliformes</taxon>
        <taxon>Cichlidae</taxon>
        <taxon>African cichlids</taxon>
        <taxon>Pseudocrenilabrinae</taxon>
        <taxon>Oreochromini</taxon>
        <taxon>Oreochromis</taxon>
    </lineage>
</organism>
<evidence type="ECO:0000256" key="1">
    <source>
        <dbReference type="SAM" id="Phobius"/>
    </source>
</evidence>
<reference evidence="4" key="1">
    <citation type="submission" date="2020-03" db="EMBL/GenBank/DDBJ databases">
        <title>Evolution of repeat sequences and sex chromosomes of tilapia species revealed by chromosome-level genomes.</title>
        <authorList>
            <person name="Xu L."/>
            <person name="Tao W."/>
            <person name="Wang D."/>
            <person name="Zhou Q."/>
        </authorList>
    </citation>
    <scope>NUCLEOTIDE SEQUENCE [LARGE SCALE GENOMIC DNA]</scope>
    <source>
        <strain evidence="4">Israel</strain>
    </source>
</reference>
<sequence>LAYTILQGIHGTALNWFRSYLSDRTFSVNFLGFESFSAAFQLGVLQGSILGSLLFSLYLQLLGTILRRHGISFHCYAGDCQIYLPLKQKDAFSIKPLLACLEDIKSWMSLNFLRCNSSKTEVTVWSYRTTIDLGHWQSILNLLLLTWVLRWTVILN</sequence>